<name>A0A2A7AES6_9FIRM</name>
<evidence type="ECO:0000313" key="1">
    <source>
        <dbReference type="EMBL" id="RAW66179.1"/>
    </source>
</evidence>
<proteinExistence type="predicted"/>
<reference evidence="1 2" key="1">
    <citation type="submission" date="2018-02" db="EMBL/GenBank/DDBJ databases">
        <title>Complete genome sequencing of Faecalibacterium prausnitzii strains isolated from the human gut.</title>
        <authorList>
            <person name="Fitzgerald B.C."/>
            <person name="Shkoporov A.N."/>
            <person name="Ross P.R."/>
            <person name="Hill C."/>
        </authorList>
    </citation>
    <scope>NUCLEOTIDE SEQUENCE [LARGE SCALE GENOMIC DNA]</scope>
    <source>
        <strain evidence="1 2">APC924/119</strain>
    </source>
</reference>
<dbReference type="InterPro" id="IPR010982">
    <property type="entry name" value="Lambda_DNA-bd_dom_sf"/>
</dbReference>
<protein>
    <submittedName>
        <fullName evidence="1">XRE family transcriptional regulator</fullName>
    </submittedName>
</protein>
<dbReference type="InterPro" id="IPR001387">
    <property type="entry name" value="Cro/C1-type_HTH"/>
</dbReference>
<accession>A0A2A7AES6</accession>
<dbReference type="Proteomes" id="UP000250550">
    <property type="component" value="Unassembled WGS sequence"/>
</dbReference>
<evidence type="ECO:0000313" key="2">
    <source>
        <dbReference type="Proteomes" id="UP000250550"/>
    </source>
</evidence>
<dbReference type="PANTHER" id="PTHR37301:SF1">
    <property type="entry name" value="DNA-BINDING PROTEIN"/>
    <property type="match status" value="1"/>
</dbReference>
<dbReference type="Pfam" id="PF13443">
    <property type="entry name" value="HTH_26"/>
    <property type="match status" value="1"/>
</dbReference>
<dbReference type="PANTHER" id="PTHR37301">
    <property type="entry name" value="DNA-BINDING PROTEIN-RELATED"/>
    <property type="match status" value="1"/>
</dbReference>
<dbReference type="GO" id="GO:0003677">
    <property type="term" value="F:DNA binding"/>
    <property type="evidence" value="ECO:0007669"/>
    <property type="project" value="InterPro"/>
</dbReference>
<dbReference type="AlphaFoldDB" id="A0A2A7AES6"/>
<comment type="caution">
    <text evidence="1">The sequence shown here is derived from an EMBL/GenBank/DDBJ whole genome shotgun (WGS) entry which is preliminary data.</text>
</comment>
<dbReference type="PROSITE" id="PS50943">
    <property type="entry name" value="HTH_CROC1"/>
    <property type="match status" value="1"/>
</dbReference>
<sequence length="75" mass="8272">MIRIKLKAVLAEKGIKQKDLVAMTGIRQPTLSGMNNNSVKHIPLDVLDKLCTVLDCQPADLLEFVPDENEKSPDA</sequence>
<dbReference type="Gene3D" id="1.10.260.40">
    <property type="entry name" value="lambda repressor-like DNA-binding domains"/>
    <property type="match status" value="1"/>
</dbReference>
<dbReference type="SUPFAM" id="SSF47413">
    <property type="entry name" value="lambda repressor-like DNA-binding domains"/>
    <property type="match status" value="1"/>
</dbReference>
<dbReference type="SMART" id="SM00530">
    <property type="entry name" value="HTH_XRE"/>
    <property type="match status" value="1"/>
</dbReference>
<gene>
    <name evidence="1" type="ORF">C4N21_05185</name>
</gene>
<dbReference type="EMBL" id="PRLF01000004">
    <property type="protein sequence ID" value="RAW66179.1"/>
    <property type="molecule type" value="Genomic_DNA"/>
</dbReference>
<dbReference type="RefSeq" id="WP_097772642.1">
    <property type="nucleotide sequence ID" value="NZ_DAWDEA010000065.1"/>
</dbReference>
<dbReference type="CDD" id="cd00093">
    <property type="entry name" value="HTH_XRE"/>
    <property type="match status" value="1"/>
</dbReference>
<organism evidence="1 2">
    <name type="scientific">Faecalibacterium prausnitzii</name>
    <dbReference type="NCBI Taxonomy" id="853"/>
    <lineage>
        <taxon>Bacteria</taxon>
        <taxon>Bacillati</taxon>
        <taxon>Bacillota</taxon>
        <taxon>Clostridia</taxon>
        <taxon>Eubacteriales</taxon>
        <taxon>Oscillospiraceae</taxon>
        <taxon>Faecalibacterium</taxon>
    </lineage>
</organism>